<dbReference type="Proteomes" id="UP000701801">
    <property type="component" value="Unassembled WGS sequence"/>
</dbReference>
<dbReference type="GO" id="GO:0016020">
    <property type="term" value="C:membrane"/>
    <property type="evidence" value="ECO:0007669"/>
    <property type="project" value="UniProtKB-SubCell"/>
</dbReference>
<dbReference type="Pfam" id="PF00067">
    <property type="entry name" value="p450"/>
    <property type="match status" value="1"/>
</dbReference>
<comment type="cofactor">
    <cofactor evidence="1">
        <name>heme</name>
        <dbReference type="ChEBI" id="CHEBI:30413"/>
    </cofactor>
</comment>
<organism evidence="12 13">
    <name type="scientific">Hymenoscyphus albidus</name>
    <dbReference type="NCBI Taxonomy" id="595503"/>
    <lineage>
        <taxon>Eukaryota</taxon>
        <taxon>Fungi</taxon>
        <taxon>Dikarya</taxon>
        <taxon>Ascomycota</taxon>
        <taxon>Pezizomycotina</taxon>
        <taxon>Leotiomycetes</taxon>
        <taxon>Helotiales</taxon>
        <taxon>Helotiaceae</taxon>
        <taxon>Hymenoscyphus</taxon>
    </lineage>
</organism>
<evidence type="ECO:0000256" key="6">
    <source>
        <dbReference type="ARBA" id="ARBA00022723"/>
    </source>
</evidence>
<dbReference type="PANTHER" id="PTHR46206">
    <property type="entry name" value="CYTOCHROME P450"/>
    <property type="match status" value="1"/>
</dbReference>
<evidence type="ECO:0000256" key="1">
    <source>
        <dbReference type="ARBA" id="ARBA00001971"/>
    </source>
</evidence>
<dbReference type="OrthoDB" id="1844152at2759"/>
<keyword evidence="4" id="KW-0349">Heme</keyword>
<keyword evidence="9" id="KW-0408">Iron</keyword>
<evidence type="ECO:0000256" key="4">
    <source>
        <dbReference type="ARBA" id="ARBA00022617"/>
    </source>
</evidence>
<evidence type="ECO:0000256" key="5">
    <source>
        <dbReference type="ARBA" id="ARBA00022692"/>
    </source>
</evidence>
<protein>
    <recommendedName>
        <fullName evidence="14">Cytochrome P450</fullName>
    </recommendedName>
</protein>
<evidence type="ECO:0000313" key="12">
    <source>
        <dbReference type="EMBL" id="CAG8981795.1"/>
    </source>
</evidence>
<evidence type="ECO:0000313" key="13">
    <source>
        <dbReference type="Proteomes" id="UP000701801"/>
    </source>
</evidence>
<proteinExistence type="inferred from homology"/>
<comment type="subcellular location">
    <subcellularLocation>
        <location evidence="2">Membrane</location>
    </subcellularLocation>
</comment>
<dbReference type="InterPro" id="IPR001128">
    <property type="entry name" value="Cyt_P450"/>
</dbReference>
<keyword evidence="7" id="KW-1133">Transmembrane helix</keyword>
<evidence type="ECO:0000256" key="9">
    <source>
        <dbReference type="ARBA" id="ARBA00023004"/>
    </source>
</evidence>
<comment type="similarity">
    <text evidence="3">Belongs to the cytochrome P450 family.</text>
</comment>
<dbReference type="EMBL" id="CAJVRM010000518">
    <property type="protein sequence ID" value="CAG8981795.1"/>
    <property type="molecule type" value="Genomic_DNA"/>
</dbReference>
<reference evidence="12" key="1">
    <citation type="submission" date="2021-07" db="EMBL/GenBank/DDBJ databases">
        <authorList>
            <person name="Durling M."/>
        </authorList>
    </citation>
    <scope>NUCLEOTIDE SEQUENCE</scope>
</reference>
<dbReference type="AlphaFoldDB" id="A0A9N9Q6M2"/>
<dbReference type="CDD" id="cd11041">
    <property type="entry name" value="CYP503A1-like"/>
    <property type="match status" value="1"/>
</dbReference>
<dbReference type="GO" id="GO:0016705">
    <property type="term" value="F:oxidoreductase activity, acting on paired donors, with incorporation or reduction of molecular oxygen"/>
    <property type="evidence" value="ECO:0007669"/>
    <property type="project" value="InterPro"/>
</dbReference>
<name>A0A9N9Q6M2_9HELO</name>
<evidence type="ECO:0000256" key="8">
    <source>
        <dbReference type="ARBA" id="ARBA00023002"/>
    </source>
</evidence>
<dbReference type="GO" id="GO:0004497">
    <property type="term" value="F:monooxygenase activity"/>
    <property type="evidence" value="ECO:0007669"/>
    <property type="project" value="UniProtKB-KW"/>
</dbReference>
<evidence type="ECO:0008006" key="14">
    <source>
        <dbReference type="Google" id="ProtNLM"/>
    </source>
</evidence>
<dbReference type="GO" id="GO:0020037">
    <property type="term" value="F:heme binding"/>
    <property type="evidence" value="ECO:0007669"/>
    <property type="project" value="InterPro"/>
</dbReference>
<keyword evidence="13" id="KW-1185">Reference proteome</keyword>
<keyword evidence="8" id="KW-0560">Oxidoreductase</keyword>
<dbReference type="GO" id="GO:0005506">
    <property type="term" value="F:iron ion binding"/>
    <property type="evidence" value="ECO:0007669"/>
    <property type="project" value="InterPro"/>
</dbReference>
<evidence type="ECO:0000256" key="2">
    <source>
        <dbReference type="ARBA" id="ARBA00004370"/>
    </source>
</evidence>
<evidence type="ECO:0000256" key="7">
    <source>
        <dbReference type="ARBA" id="ARBA00022989"/>
    </source>
</evidence>
<accession>A0A9N9Q6M2</accession>
<keyword evidence="10" id="KW-0503">Monooxygenase</keyword>
<keyword evidence="6" id="KW-0479">Metal-binding</keyword>
<dbReference type="InterPro" id="IPR036396">
    <property type="entry name" value="Cyt_P450_sf"/>
</dbReference>
<gene>
    <name evidence="12" type="ORF">HYALB_00004738</name>
</gene>
<evidence type="ECO:0000256" key="11">
    <source>
        <dbReference type="ARBA" id="ARBA00023136"/>
    </source>
</evidence>
<dbReference type="Gene3D" id="1.10.630.10">
    <property type="entry name" value="Cytochrome P450"/>
    <property type="match status" value="1"/>
</dbReference>
<evidence type="ECO:0000256" key="3">
    <source>
        <dbReference type="ARBA" id="ARBA00010617"/>
    </source>
</evidence>
<keyword evidence="11" id="KW-0472">Membrane</keyword>
<evidence type="ECO:0000256" key="10">
    <source>
        <dbReference type="ARBA" id="ARBA00023033"/>
    </source>
</evidence>
<comment type="caution">
    <text evidence="12">The sequence shown here is derived from an EMBL/GenBank/DDBJ whole genome shotgun (WGS) entry which is preliminary data.</text>
</comment>
<dbReference type="SUPFAM" id="SSF48264">
    <property type="entry name" value="Cytochrome P450"/>
    <property type="match status" value="1"/>
</dbReference>
<keyword evidence="5" id="KW-0812">Transmembrane</keyword>
<sequence length="397" mass="45267">MQANGNPFEVFVPENRYLFVSSAKHIKEVDAATDDVLSLQAAAKQLLQPKYTMHNFNWFNKRGVEGTPLVRTLRTFLTNNIPDILPEIRLAISKLFDDLYDTQPVVDGVKHSLLYKMVKEAVAYSNALSFFGKELAHNREFIEAAVNFIESTILISEIIRLLPHWIAPTIGKYLAKKWNSHEAIHNTLVSVTEQRLEERERARRGIAIEKHKDCIQWVIETSPKEKPWSAERIVHKLMALWFGSVHILTATICFTIHDLCLQPEYIFSIRAELESSQGSCFEKTGKGLLLLNSFIKESARTTPVESMSTRRQALQPFILSGGFRVETGEWVCTPARAMMRDPANFPQPLEFQGFRFVEEKHLKNISSSILLAPDCGEVSALTDVANWQFWGTGRMSW</sequence>
<dbReference type="PANTHER" id="PTHR46206:SF5">
    <property type="entry name" value="P450, PUTATIVE (EUROFUNG)-RELATED"/>
    <property type="match status" value="1"/>
</dbReference>